<keyword evidence="8" id="KW-1185">Reference proteome</keyword>
<feature type="transmembrane region" description="Helical" evidence="6">
    <location>
        <begin position="173"/>
        <end position="192"/>
    </location>
</feature>
<feature type="transmembrane region" description="Helical" evidence="6">
    <location>
        <begin position="56"/>
        <end position="77"/>
    </location>
</feature>
<dbReference type="InterPro" id="IPR001851">
    <property type="entry name" value="ABC_transp_permease"/>
</dbReference>
<organism evidence="7 8">
    <name type="scientific">Naasia lichenicola</name>
    <dbReference type="NCBI Taxonomy" id="2565933"/>
    <lineage>
        <taxon>Bacteria</taxon>
        <taxon>Bacillati</taxon>
        <taxon>Actinomycetota</taxon>
        <taxon>Actinomycetes</taxon>
        <taxon>Micrococcales</taxon>
        <taxon>Microbacteriaceae</taxon>
        <taxon>Naasia</taxon>
    </lineage>
</organism>
<feature type="transmembrane region" description="Helical" evidence="6">
    <location>
        <begin position="135"/>
        <end position="153"/>
    </location>
</feature>
<dbReference type="GO" id="GO:0022857">
    <property type="term" value="F:transmembrane transporter activity"/>
    <property type="evidence" value="ECO:0007669"/>
    <property type="project" value="InterPro"/>
</dbReference>
<dbReference type="RefSeq" id="WP_136426664.1">
    <property type="nucleotide sequence ID" value="NZ_SSSM01000003.1"/>
</dbReference>
<dbReference type="Pfam" id="PF02653">
    <property type="entry name" value="BPD_transp_2"/>
    <property type="match status" value="1"/>
</dbReference>
<evidence type="ECO:0000313" key="8">
    <source>
        <dbReference type="Proteomes" id="UP000309133"/>
    </source>
</evidence>
<evidence type="ECO:0000256" key="1">
    <source>
        <dbReference type="ARBA" id="ARBA00004651"/>
    </source>
</evidence>
<comment type="subcellular location">
    <subcellularLocation>
        <location evidence="1">Cell membrane</location>
        <topology evidence="1">Multi-pass membrane protein</topology>
    </subcellularLocation>
</comment>
<evidence type="ECO:0000256" key="6">
    <source>
        <dbReference type="SAM" id="Phobius"/>
    </source>
</evidence>
<evidence type="ECO:0000256" key="4">
    <source>
        <dbReference type="ARBA" id="ARBA00022989"/>
    </source>
</evidence>
<feature type="transmembrane region" description="Helical" evidence="6">
    <location>
        <begin position="303"/>
        <end position="322"/>
    </location>
</feature>
<dbReference type="GO" id="GO:0005886">
    <property type="term" value="C:plasma membrane"/>
    <property type="evidence" value="ECO:0007669"/>
    <property type="project" value="UniProtKB-SubCell"/>
</dbReference>
<evidence type="ECO:0000256" key="2">
    <source>
        <dbReference type="ARBA" id="ARBA00022475"/>
    </source>
</evidence>
<gene>
    <name evidence="7" type="ORF">E6C64_05555</name>
</gene>
<feature type="transmembrane region" description="Helical" evidence="6">
    <location>
        <begin position="29"/>
        <end position="50"/>
    </location>
</feature>
<feature type="transmembrane region" description="Helical" evidence="6">
    <location>
        <begin position="277"/>
        <end position="297"/>
    </location>
</feature>
<feature type="transmembrane region" description="Helical" evidence="6">
    <location>
        <begin position="84"/>
        <end position="101"/>
    </location>
</feature>
<dbReference type="EMBL" id="SSSM01000003">
    <property type="protein sequence ID" value="THG31544.1"/>
    <property type="molecule type" value="Genomic_DNA"/>
</dbReference>
<dbReference type="PANTHER" id="PTHR32196">
    <property type="entry name" value="ABC TRANSPORTER PERMEASE PROTEIN YPHD-RELATED-RELATED"/>
    <property type="match status" value="1"/>
</dbReference>
<keyword evidence="3 6" id="KW-0812">Transmembrane</keyword>
<feature type="transmembrane region" description="Helical" evidence="6">
    <location>
        <begin position="223"/>
        <end position="240"/>
    </location>
</feature>
<comment type="caution">
    <text evidence="7">The sequence shown here is derived from an EMBL/GenBank/DDBJ whole genome shotgun (WGS) entry which is preliminary data.</text>
</comment>
<feature type="transmembrane region" description="Helical" evidence="6">
    <location>
        <begin position="107"/>
        <end position="128"/>
    </location>
</feature>
<keyword evidence="4 6" id="KW-1133">Transmembrane helix</keyword>
<protein>
    <submittedName>
        <fullName evidence="7">ABC transporter permease</fullName>
    </submittedName>
</protein>
<reference evidence="7 8" key="1">
    <citation type="submission" date="2019-04" db="EMBL/GenBank/DDBJ databases">
        <authorList>
            <person name="Jiang L."/>
        </authorList>
    </citation>
    <scope>NUCLEOTIDE SEQUENCE [LARGE SCALE GENOMIC DNA]</scope>
    <source>
        <strain evidence="7 8">YIM 131853</strain>
    </source>
</reference>
<dbReference type="AlphaFoldDB" id="A0A4S4FMX8"/>
<accession>A0A4S4FMX8</accession>
<proteinExistence type="predicted"/>
<evidence type="ECO:0000313" key="7">
    <source>
        <dbReference type="EMBL" id="THG31544.1"/>
    </source>
</evidence>
<sequence length="332" mass="34027">MTTTQPVTEPPRSLGQAARERLGTAFGPWFLPTLAAVIIFGLMVALRPLVASPTGLNLVLAPLIPLIFAVLAQMFIIAAGDIDLGIGSFIGLANVVIAVIIPDSPVAGILFLIGMVVAYAAMGVLIAVRGLPSIVVTLGMSFVWLGVAILILPTPGGVVPEGIVSFVRFNPQVVPGVIIVLTVVTVAVALFLSRSKYGAVLRGSGSNAEGVRRAGWSVIRAKVSLYVLAAVFGLLSGLYLSGQTGGGDPYIAQSYVLLSIAGVIVGGGSFKGGEVSAVGAVAGALVVGLLGSLLQFIGVQSSFQAAAQGLVLVLVLVLRALVNWIQKVRRTL</sequence>
<evidence type="ECO:0000256" key="5">
    <source>
        <dbReference type="ARBA" id="ARBA00023136"/>
    </source>
</evidence>
<dbReference type="Proteomes" id="UP000309133">
    <property type="component" value="Unassembled WGS sequence"/>
</dbReference>
<dbReference type="CDD" id="cd06579">
    <property type="entry name" value="TM_PBP1_transp_AraH_like"/>
    <property type="match status" value="1"/>
</dbReference>
<feature type="transmembrane region" description="Helical" evidence="6">
    <location>
        <begin position="252"/>
        <end position="270"/>
    </location>
</feature>
<evidence type="ECO:0000256" key="3">
    <source>
        <dbReference type="ARBA" id="ARBA00022692"/>
    </source>
</evidence>
<keyword evidence="5 6" id="KW-0472">Membrane</keyword>
<name>A0A4S4FMX8_9MICO</name>
<dbReference type="OrthoDB" id="9808136at2"/>
<keyword evidence="2" id="KW-1003">Cell membrane</keyword>